<evidence type="ECO:0000313" key="2">
    <source>
        <dbReference type="EMBL" id="OXL16231.1"/>
    </source>
</evidence>
<dbReference type="EMBL" id="NJGG01000001">
    <property type="protein sequence ID" value="OXL16231.1"/>
    <property type="molecule type" value="Genomic_DNA"/>
</dbReference>
<keyword evidence="1" id="KW-1133">Transmembrane helix</keyword>
<feature type="transmembrane region" description="Helical" evidence="1">
    <location>
        <begin position="25"/>
        <end position="45"/>
    </location>
</feature>
<dbReference type="RefSeq" id="WP_089515258.1">
    <property type="nucleotide sequence ID" value="NZ_NJGG01000001.1"/>
</dbReference>
<evidence type="ECO:0000313" key="3">
    <source>
        <dbReference type="Proteomes" id="UP000215188"/>
    </source>
</evidence>
<evidence type="ECO:0000256" key="1">
    <source>
        <dbReference type="SAM" id="Phobius"/>
    </source>
</evidence>
<reference evidence="2 3" key="1">
    <citation type="submission" date="2017-06" db="EMBL/GenBank/DDBJ databases">
        <title>Reclassification of a Polynucleobacter cosmopolitanus strain isolated from tropical Lake Victoria as Polynucleobacter victoriensis comb. nov.</title>
        <authorList>
            <person name="Hahn M.W."/>
        </authorList>
    </citation>
    <scope>NUCLEOTIDE SEQUENCE [LARGE SCALE GENOMIC DNA]</scope>
    <source>
        <strain evidence="2 3">MWH-MoIso2</strain>
    </source>
</reference>
<dbReference type="OrthoDB" id="9129159at2"/>
<keyword evidence="3" id="KW-1185">Reference proteome</keyword>
<comment type="caution">
    <text evidence="2">The sequence shown here is derived from an EMBL/GenBank/DDBJ whole genome shotgun (WGS) entry which is preliminary data.</text>
</comment>
<dbReference type="InterPro" id="IPR045584">
    <property type="entry name" value="Pilin-like"/>
</dbReference>
<proteinExistence type="predicted"/>
<accession>A0A229FW49</accession>
<dbReference type="Gene3D" id="3.55.40.10">
    <property type="entry name" value="minor pseudopilin epsh domain"/>
    <property type="match status" value="1"/>
</dbReference>
<sequence length="206" mass="23266">MEKALTALAVFTRFANLSTKGFTLIEVLICLGMMAAMSAIAAHLFSEQIALLQLDEVSYAFMQDAQLARQLSRQTNQTVTLKPLGNAEFRDWSYGWEITQDVFSSEEAFKTLKQYSLHGGHLKGRIQVAQNSLKDSQQFTDMSAPHKARHISFQSGNVALLRNGGFVANRIIWQHRQYPHLQMHVILGPGGRWRSCNPNRDNQKCL</sequence>
<keyword evidence="1" id="KW-0812">Transmembrane</keyword>
<gene>
    <name evidence="2" type="ORF">AOC33_03920</name>
</gene>
<keyword evidence="1" id="KW-0472">Membrane</keyword>
<dbReference type="SUPFAM" id="SSF54523">
    <property type="entry name" value="Pili subunits"/>
    <property type="match status" value="1"/>
</dbReference>
<dbReference type="AlphaFoldDB" id="A0A229FW49"/>
<name>A0A229FW49_9BURK</name>
<dbReference type="NCBIfam" id="TIGR02532">
    <property type="entry name" value="IV_pilin_GFxxxE"/>
    <property type="match status" value="1"/>
</dbReference>
<protein>
    <submittedName>
        <fullName evidence="2">Uncharacterized protein</fullName>
    </submittedName>
</protein>
<organism evidence="2 3">
    <name type="scientific">Polynucleobacter cosmopolitanus</name>
    <dbReference type="NCBI Taxonomy" id="351345"/>
    <lineage>
        <taxon>Bacteria</taxon>
        <taxon>Pseudomonadati</taxon>
        <taxon>Pseudomonadota</taxon>
        <taxon>Betaproteobacteria</taxon>
        <taxon>Burkholderiales</taxon>
        <taxon>Burkholderiaceae</taxon>
        <taxon>Polynucleobacter</taxon>
    </lineage>
</organism>
<dbReference type="InterPro" id="IPR012902">
    <property type="entry name" value="N_methyl_site"/>
</dbReference>
<dbReference type="Proteomes" id="UP000215188">
    <property type="component" value="Unassembled WGS sequence"/>
</dbReference>